<dbReference type="InterPro" id="IPR010384">
    <property type="entry name" value="MtfA_fam"/>
</dbReference>
<accession>A0A9X4NTF4</accession>
<evidence type="ECO:0000313" key="1">
    <source>
        <dbReference type="EMBL" id="MDG5976917.1"/>
    </source>
</evidence>
<dbReference type="Pfam" id="PF06167">
    <property type="entry name" value="Peptidase_M90"/>
    <property type="match status" value="1"/>
</dbReference>
<name>A0A9X4NTF4_9BURK</name>
<protein>
    <recommendedName>
        <fullName evidence="3">Zinc-dependent peptidase</fullName>
    </recommendedName>
</protein>
<evidence type="ECO:0000313" key="2">
    <source>
        <dbReference type="Proteomes" id="UP001152876"/>
    </source>
</evidence>
<dbReference type="InterPro" id="IPR042252">
    <property type="entry name" value="MtfA_N"/>
</dbReference>
<dbReference type="PANTHER" id="PTHR30164">
    <property type="entry name" value="MTFA PEPTIDASE"/>
    <property type="match status" value="1"/>
</dbReference>
<dbReference type="Proteomes" id="UP001152876">
    <property type="component" value="Unassembled WGS sequence"/>
</dbReference>
<dbReference type="PANTHER" id="PTHR30164:SF2">
    <property type="entry name" value="PROTEIN MTFA"/>
    <property type="match status" value="1"/>
</dbReference>
<dbReference type="SUPFAM" id="SSF55486">
    <property type="entry name" value="Metalloproteases ('zincins'), catalytic domain"/>
    <property type="match status" value="1"/>
</dbReference>
<comment type="caution">
    <text evidence="1">The sequence shown here is derived from an EMBL/GenBank/DDBJ whole genome shotgun (WGS) entry which is preliminary data.</text>
</comment>
<dbReference type="CDD" id="cd20169">
    <property type="entry name" value="Peptidase_M90_mtfA"/>
    <property type="match status" value="1"/>
</dbReference>
<dbReference type="Gene3D" id="3.40.390.10">
    <property type="entry name" value="Collagenase (Catalytic Domain)"/>
    <property type="match status" value="1"/>
</dbReference>
<dbReference type="EMBL" id="AOGK01000015">
    <property type="protein sequence ID" value="MDG5976917.1"/>
    <property type="molecule type" value="Genomic_DNA"/>
</dbReference>
<gene>
    <name evidence="1" type="ORF">H010_16744</name>
</gene>
<dbReference type="RefSeq" id="WP_174545207.1">
    <property type="nucleotide sequence ID" value="NZ_AOGK01000015.1"/>
</dbReference>
<dbReference type="GO" id="GO:0004177">
    <property type="term" value="F:aminopeptidase activity"/>
    <property type="evidence" value="ECO:0007669"/>
    <property type="project" value="TreeGrafter"/>
</dbReference>
<sequence>MARRQPGSRLLPTFIQRWLPRRLRRPPEIPASLWNTTLAQHPFLAALDPQEQQRLRLLCQHFLLEKEFHGANGLTITDAMALSIAAQACLPLLHLGGIAQAPTDDPLPALDWYGDFVGIVVQPGAAVAQREITDGMGVVHRYREVLAGEAMDRGPLMLSWEDVAHAGSAAEHGSNVVIHEFVHKIDMHGMRAGDAPDGAPPLTKGFLGTASAAQARERWRQTMQAAYNRFRESLALAERFGGEQPWLDDYAAKDPAEFFAVTCEAYFVSRERFALEFPELIPLYDGFFRSRA</sequence>
<dbReference type="GO" id="GO:0008237">
    <property type="term" value="F:metallopeptidase activity"/>
    <property type="evidence" value="ECO:0007669"/>
    <property type="project" value="InterPro"/>
</dbReference>
<dbReference type="InterPro" id="IPR024079">
    <property type="entry name" value="MetalloPept_cat_dom_sf"/>
</dbReference>
<dbReference type="AlphaFoldDB" id="A0A9X4NTF4"/>
<reference evidence="1" key="1">
    <citation type="submission" date="2013-01" db="EMBL/GenBank/DDBJ databases">
        <title>Genome draft of Hydrogenophaga taeniospiralis 2K1.</title>
        <authorList>
            <person name="Gomila M."/>
            <person name="Lalucat J."/>
        </authorList>
    </citation>
    <scope>NUCLEOTIDE SEQUENCE</scope>
    <source>
        <strain evidence="1">CCUG 15921</strain>
    </source>
</reference>
<keyword evidence="2" id="KW-1185">Reference proteome</keyword>
<organism evidence="1 2">
    <name type="scientific">Hydrogenophaga taeniospiralis CCUG 15921</name>
    <dbReference type="NCBI Taxonomy" id="1281780"/>
    <lineage>
        <taxon>Bacteria</taxon>
        <taxon>Pseudomonadati</taxon>
        <taxon>Pseudomonadota</taxon>
        <taxon>Betaproteobacteria</taxon>
        <taxon>Burkholderiales</taxon>
        <taxon>Comamonadaceae</taxon>
        <taxon>Hydrogenophaga</taxon>
    </lineage>
</organism>
<dbReference type="GO" id="GO:0005829">
    <property type="term" value="C:cytosol"/>
    <property type="evidence" value="ECO:0007669"/>
    <property type="project" value="TreeGrafter"/>
</dbReference>
<evidence type="ECO:0008006" key="3">
    <source>
        <dbReference type="Google" id="ProtNLM"/>
    </source>
</evidence>
<proteinExistence type="predicted"/>
<dbReference type="Gene3D" id="1.10.472.150">
    <property type="entry name" value="Glucose-regulated metallo-peptidase M90, N-terminal domain"/>
    <property type="match status" value="1"/>
</dbReference>